<keyword evidence="10" id="KW-0132">Cell division</keyword>
<feature type="domain" description="SET" evidence="33">
    <location>
        <begin position="673"/>
        <end position="796"/>
    </location>
</feature>
<evidence type="ECO:0000256" key="5">
    <source>
        <dbReference type="ARBA" id="ARBA00010729"/>
    </source>
</evidence>
<evidence type="ECO:0000256" key="12">
    <source>
        <dbReference type="ARBA" id="ARBA00022691"/>
    </source>
</evidence>
<dbReference type="Pfam" id="PF05033">
    <property type="entry name" value="Pre-SET"/>
    <property type="match status" value="1"/>
</dbReference>
<keyword evidence="22 30" id="KW-0472">Membrane</keyword>
<dbReference type="InterPro" id="IPR004953">
    <property type="entry name" value="EB1_C"/>
</dbReference>
<feature type="domain" description="Post-SET" evidence="35">
    <location>
        <begin position="826"/>
        <end position="842"/>
    </location>
</feature>
<dbReference type="Gene3D" id="2.170.270.10">
    <property type="entry name" value="SET domain"/>
    <property type="match status" value="1"/>
</dbReference>
<dbReference type="GO" id="GO:0008270">
    <property type="term" value="F:zinc ion binding"/>
    <property type="evidence" value="ECO:0007669"/>
    <property type="project" value="InterPro"/>
</dbReference>
<evidence type="ECO:0000256" key="3">
    <source>
        <dbReference type="ARBA" id="ARBA00004245"/>
    </source>
</evidence>
<dbReference type="PANTHER" id="PTHR46223:SF4">
    <property type="entry name" value="HISTONE-LYSINE N-METHYLTRANSFERASE-RELATED"/>
    <property type="match status" value="1"/>
</dbReference>
<evidence type="ECO:0000256" key="27">
    <source>
        <dbReference type="ARBA" id="ARBA00023328"/>
    </source>
</evidence>
<reference evidence="37 38" key="1">
    <citation type="journal article" date="2019" name="Mol. Ecol. Resour.">
        <title>Chromosome-level genome assembly of Triplophysa tibetana, a fish adapted to the harsh high-altitude environment of the Tibetan Plateau.</title>
        <authorList>
            <person name="Yang X."/>
            <person name="Liu H."/>
            <person name="Ma Z."/>
            <person name="Zou Y."/>
            <person name="Zou M."/>
            <person name="Mao Y."/>
            <person name="Li X."/>
            <person name="Wang H."/>
            <person name="Chen T."/>
            <person name="Wang W."/>
            <person name="Yang R."/>
        </authorList>
    </citation>
    <scope>NUCLEOTIDE SEQUENCE [LARGE SCALE GENOMIC DNA]</scope>
    <source>
        <strain evidence="37">TTIB1903HZAU</strain>
        <tissue evidence="37">Muscle</tissue>
    </source>
</reference>
<evidence type="ECO:0000256" key="19">
    <source>
        <dbReference type="ARBA" id="ARBA00022853"/>
    </source>
</evidence>
<dbReference type="InterPro" id="IPR000953">
    <property type="entry name" value="Chromo/chromo_shadow_dom"/>
</dbReference>
<dbReference type="SUPFAM" id="SSF47576">
    <property type="entry name" value="Calponin-homology domain, CH-domain"/>
    <property type="match status" value="1"/>
</dbReference>
<keyword evidence="24" id="KW-0206">Cytoskeleton</keyword>
<keyword evidence="38" id="KW-1185">Reference proteome</keyword>
<evidence type="ECO:0000259" key="35">
    <source>
        <dbReference type="PROSITE" id="PS50868"/>
    </source>
</evidence>
<evidence type="ECO:0000256" key="1">
    <source>
        <dbReference type="ARBA" id="ARBA00004123"/>
    </source>
</evidence>
<evidence type="ECO:0000256" key="7">
    <source>
        <dbReference type="ARBA" id="ARBA00022490"/>
    </source>
</evidence>
<keyword evidence="16" id="KW-0498">Mitosis</keyword>
<dbReference type="SMART" id="SM01417">
    <property type="entry name" value="Solute_trans_a"/>
    <property type="match status" value="1"/>
</dbReference>
<dbReference type="FunFam" id="2.170.270.10:FF:000008">
    <property type="entry name" value="Histone-lysine N-methyltransferase"/>
    <property type="match status" value="1"/>
</dbReference>
<evidence type="ECO:0000259" key="32">
    <source>
        <dbReference type="PROSITE" id="PS50021"/>
    </source>
</evidence>
<keyword evidence="8" id="KW-0678">Repressor</keyword>
<keyword evidence="7" id="KW-0963">Cytoplasm</keyword>
<dbReference type="InterPro" id="IPR007728">
    <property type="entry name" value="Pre-SET_dom"/>
</dbReference>
<dbReference type="GO" id="GO:0030154">
    <property type="term" value="P:cell differentiation"/>
    <property type="evidence" value="ECO:0007669"/>
    <property type="project" value="UniProtKB-KW"/>
</dbReference>
<feature type="compositionally biased region" description="Polar residues" evidence="29">
    <location>
        <begin position="153"/>
        <end position="163"/>
    </location>
</feature>
<feature type="region of interest" description="Disordered" evidence="29">
    <location>
        <begin position="151"/>
        <end position="207"/>
    </location>
</feature>
<dbReference type="SMART" id="SM00468">
    <property type="entry name" value="PreSET"/>
    <property type="match status" value="1"/>
</dbReference>
<keyword evidence="14 28" id="KW-0493">Microtubule</keyword>
<evidence type="ECO:0000256" key="6">
    <source>
        <dbReference type="ARBA" id="ARBA00022454"/>
    </source>
</evidence>
<dbReference type="InterPro" id="IPR011381">
    <property type="entry name" value="H3-K9_MeTrfase_SUV39H1/2-like"/>
</dbReference>
<dbReference type="Pfam" id="PF03271">
    <property type="entry name" value="EB1"/>
    <property type="match status" value="1"/>
</dbReference>
<dbReference type="PROSITE" id="PS50013">
    <property type="entry name" value="CHROMO_2"/>
    <property type="match status" value="1"/>
</dbReference>
<dbReference type="InterPro" id="IPR036133">
    <property type="entry name" value="EB1_C_sf"/>
</dbReference>
<keyword evidence="27" id="KW-0137">Centromere</keyword>
<evidence type="ECO:0000256" key="20">
    <source>
        <dbReference type="ARBA" id="ARBA00022989"/>
    </source>
</evidence>
<dbReference type="InterPro" id="IPR050973">
    <property type="entry name" value="H3K9_Histone-Lys_N-MTase"/>
</dbReference>
<keyword evidence="20 30" id="KW-1133">Transmembrane helix</keyword>
<keyword evidence="25" id="KW-0539">Nucleus</keyword>
<evidence type="ECO:0000256" key="13">
    <source>
        <dbReference type="ARBA" id="ARBA00022692"/>
    </source>
</evidence>
<evidence type="ECO:0000256" key="29">
    <source>
        <dbReference type="SAM" id="MobiDB-lite"/>
    </source>
</evidence>
<evidence type="ECO:0000256" key="30">
    <source>
        <dbReference type="SAM" id="Phobius"/>
    </source>
</evidence>
<dbReference type="PROSITE" id="PS50868">
    <property type="entry name" value="POST_SET"/>
    <property type="match status" value="1"/>
</dbReference>
<evidence type="ECO:0000256" key="18">
    <source>
        <dbReference type="ARBA" id="ARBA00022833"/>
    </source>
</evidence>
<dbReference type="GO" id="GO:0008017">
    <property type="term" value="F:microtubule binding"/>
    <property type="evidence" value="ECO:0007669"/>
    <property type="project" value="InterPro"/>
</dbReference>
<name>A0A5A9NWU8_9TELE</name>
<dbReference type="SMART" id="SM00317">
    <property type="entry name" value="SET"/>
    <property type="match status" value="1"/>
</dbReference>
<evidence type="ECO:0000256" key="25">
    <source>
        <dbReference type="ARBA" id="ARBA00023242"/>
    </source>
</evidence>
<dbReference type="GO" id="GO:0051301">
    <property type="term" value="P:cell division"/>
    <property type="evidence" value="ECO:0007669"/>
    <property type="project" value="UniProtKB-KW"/>
</dbReference>
<comment type="caution">
    <text evidence="37">The sequence shown here is derived from an EMBL/GenBank/DDBJ whole genome shotgun (WGS) entry which is preliminary data.</text>
</comment>
<feature type="domain" description="Pre-SET" evidence="34">
    <location>
        <begin position="609"/>
        <end position="670"/>
    </location>
</feature>
<evidence type="ECO:0000256" key="11">
    <source>
        <dbReference type="ARBA" id="ARBA00022679"/>
    </source>
</evidence>
<evidence type="ECO:0000256" key="22">
    <source>
        <dbReference type="ARBA" id="ARBA00023136"/>
    </source>
</evidence>
<comment type="subcellular location">
    <subcellularLocation>
        <location evidence="4">Chromosome</location>
        <location evidence="4">Centromere</location>
    </subcellularLocation>
    <subcellularLocation>
        <location evidence="3">Cytoplasm</location>
        <location evidence="3">Cytoskeleton</location>
    </subcellularLocation>
    <subcellularLocation>
        <location evidence="2">Membrane</location>
        <topology evidence="2">Multi-pass membrane protein</topology>
    </subcellularLocation>
    <subcellularLocation>
        <location evidence="1">Nucleus</location>
    </subcellularLocation>
</comment>
<dbReference type="SUPFAM" id="SSF140612">
    <property type="entry name" value="EB1 dimerisation domain-like"/>
    <property type="match status" value="1"/>
</dbReference>
<keyword evidence="17" id="KW-0221">Differentiation</keyword>
<evidence type="ECO:0000313" key="38">
    <source>
        <dbReference type="Proteomes" id="UP000324632"/>
    </source>
</evidence>
<evidence type="ECO:0000256" key="4">
    <source>
        <dbReference type="ARBA" id="ARBA00004584"/>
    </source>
</evidence>
<dbReference type="GO" id="GO:0046974">
    <property type="term" value="F:histone H3K9 methyltransferase activity"/>
    <property type="evidence" value="ECO:0007669"/>
    <property type="project" value="InterPro"/>
</dbReference>
<evidence type="ECO:0000256" key="8">
    <source>
        <dbReference type="ARBA" id="ARBA00022491"/>
    </source>
</evidence>
<comment type="similarity">
    <text evidence="5">Belongs to the MAPRE family.</text>
</comment>
<dbReference type="InterPro" id="IPR003616">
    <property type="entry name" value="Post-SET_dom"/>
</dbReference>
<evidence type="ECO:0000256" key="24">
    <source>
        <dbReference type="ARBA" id="ARBA00023212"/>
    </source>
</evidence>
<keyword evidence="18" id="KW-0862">Zinc</keyword>
<keyword evidence="11 37" id="KW-0808">Transferase</keyword>
<dbReference type="AlphaFoldDB" id="A0A5A9NWU8"/>
<evidence type="ECO:0000256" key="28">
    <source>
        <dbReference type="PROSITE-ProRule" id="PRU00576"/>
    </source>
</evidence>
<protein>
    <submittedName>
        <fullName evidence="37">Histone-lysine N-methyltransferase SUV39H1-A</fullName>
    </submittedName>
</protein>
<dbReference type="Pfam" id="PF00385">
    <property type="entry name" value="Chromo"/>
    <property type="match status" value="1"/>
</dbReference>
<evidence type="ECO:0000256" key="17">
    <source>
        <dbReference type="ARBA" id="ARBA00022782"/>
    </source>
</evidence>
<feature type="compositionally biased region" description="Low complexity" evidence="29">
    <location>
        <begin position="181"/>
        <end position="198"/>
    </location>
</feature>
<accession>A0A5A9NWU8</accession>
<feature type="domain" description="Calponin-homology (CH)" evidence="32">
    <location>
        <begin position="35"/>
        <end position="137"/>
    </location>
</feature>
<keyword evidence="15" id="KW-0479">Metal-binding</keyword>
<evidence type="ECO:0000256" key="26">
    <source>
        <dbReference type="ARBA" id="ARBA00023306"/>
    </source>
</evidence>
<dbReference type="Pfam" id="PF03619">
    <property type="entry name" value="Solute_trans_a"/>
    <property type="match status" value="1"/>
</dbReference>
<dbReference type="InterPro" id="IPR036872">
    <property type="entry name" value="CH_dom_sf"/>
</dbReference>
<dbReference type="Gene3D" id="1.10.418.10">
    <property type="entry name" value="Calponin-like domain"/>
    <property type="match status" value="1"/>
</dbReference>
<dbReference type="GO" id="GO:0005634">
    <property type="term" value="C:nucleus"/>
    <property type="evidence" value="ECO:0007669"/>
    <property type="project" value="UniProtKB-SubCell"/>
</dbReference>
<evidence type="ECO:0000256" key="23">
    <source>
        <dbReference type="ARBA" id="ARBA00023163"/>
    </source>
</evidence>
<dbReference type="PROSITE" id="PS50021">
    <property type="entry name" value="CH"/>
    <property type="match status" value="1"/>
</dbReference>
<dbReference type="PROSITE" id="PS51230">
    <property type="entry name" value="EB1_C"/>
    <property type="match status" value="1"/>
</dbReference>
<dbReference type="EMBL" id="SOYY01000012">
    <property type="protein sequence ID" value="KAA0714078.1"/>
    <property type="molecule type" value="Genomic_DNA"/>
</dbReference>
<dbReference type="FunFam" id="1.10.418.10:FF:000007">
    <property type="entry name" value="Microtubule-associated protein, RP/EB family, member 2"/>
    <property type="match status" value="1"/>
</dbReference>
<keyword evidence="9 37" id="KW-0489">Methyltransferase</keyword>
<dbReference type="Gene3D" id="1.20.5.1430">
    <property type="match status" value="1"/>
</dbReference>
<feature type="transmembrane region" description="Helical" evidence="30">
    <location>
        <begin position="290"/>
        <end position="309"/>
    </location>
</feature>
<evidence type="ECO:0000256" key="16">
    <source>
        <dbReference type="ARBA" id="ARBA00022776"/>
    </source>
</evidence>
<evidence type="ECO:0000313" key="37">
    <source>
        <dbReference type="EMBL" id="KAA0714078.1"/>
    </source>
</evidence>
<evidence type="ECO:0000259" key="31">
    <source>
        <dbReference type="PROSITE" id="PS50013"/>
    </source>
</evidence>
<evidence type="ECO:0000259" key="33">
    <source>
        <dbReference type="PROSITE" id="PS50280"/>
    </source>
</evidence>
<keyword evidence="23" id="KW-0804">Transcription</keyword>
<dbReference type="GO" id="GO:0016020">
    <property type="term" value="C:membrane"/>
    <property type="evidence" value="ECO:0007669"/>
    <property type="project" value="UniProtKB-SubCell"/>
</dbReference>
<dbReference type="InterPro" id="IPR001715">
    <property type="entry name" value="CH_dom"/>
</dbReference>
<dbReference type="Gene3D" id="2.40.50.40">
    <property type="match status" value="1"/>
</dbReference>
<keyword evidence="6" id="KW-0158">Chromosome</keyword>
<sequence length="842" mass="96216">MQHHFGQRDLHKCQITSFALSMAVNVFSTSVTSDNLSRHDMLTWINESLQMSHAKIEQLCSGAAYCQFMDMLFPLCIPMKKVKFQAKLEHEYIHNFKLIQGSFKKMGVSKIIPVDKLVKGKFQDNFEFVQWFKKFFDANYDGKEYDPVAARQGQETATNQSQAAAPVNKPRKVSSAPQRSAAATKTAAKTAPAATRATGTGGGDEDKGALTQMINDLKATIADMEKERDFYFGKLRNIELICQEKEVIKNDLWLFLLPAVFAVLLLALFLEEIGFFVRHVSSPQRRRLSLWILGIYPVFGMTSIVSLYVPRSSSLCNFIASLYHSITLLKFMGLIQDFFGGKARMLAVLAGEQVSPNPFPCCCCCCLPLFNINRTSVRWMMAAVLQLSVVRTLLFFLTLVLWTNEQYDYGDSGILETLGALNIIPCSPPFSDLFRSQYCRVSCKLSWEDLQYLCRRKRLLCNELGVTRDNFNDYEVEYLCNYKKYKSQEFFLVKWKGYSESENSWERRRNLRCPKILRRFRQDMRAALLQANEPLDSMSLSPSIASFLARKAKQRIKLRKCEDIMNQTCKHNGRIFMCNDVDLDGPPKNFTYINKNKFGQGVEVITVTVGCECDDCISQHVKGCCPGLLSHRRAYNDSKQVKVKPGVPIYECNSNCRCGPDCGNRVVQKGIQYDMCIFKTDNGRGWGVRTLQRILKNAFVMEYLGEVITTEEAERRGMVYDKQGVTYLFDLDYVDDVYTIDAAHYGNISHFVNHSCDPNLQVYNVFIDTLDERLPRIAFFAKRGIKAGEELTFDYKMTIDPIGAESSKMDIDLSRAGFEESPIKRIRMECKCGVKNCRKYLF</sequence>
<dbReference type="PANTHER" id="PTHR46223">
    <property type="entry name" value="HISTONE-LYSINE N-METHYLTRANSFERASE SUV39H"/>
    <property type="match status" value="1"/>
</dbReference>
<keyword evidence="26" id="KW-0131">Cell cycle</keyword>
<dbReference type="CDD" id="cd18639">
    <property type="entry name" value="CD_SUV39H1_like"/>
    <property type="match status" value="1"/>
</dbReference>
<keyword evidence="12" id="KW-0949">S-adenosyl-L-methionine</keyword>
<evidence type="ECO:0000256" key="2">
    <source>
        <dbReference type="ARBA" id="ARBA00004141"/>
    </source>
</evidence>
<keyword evidence="13 30" id="KW-0812">Transmembrane</keyword>
<dbReference type="PROSITE" id="PS51579">
    <property type="entry name" value="SAM_MT43_SUVAR39_3"/>
    <property type="match status" value="1"/>
</dbReference>
<feature type="transmembrane region" description="Helical" evidence="30">
    <location>
        <begin position="252"/>
        <end position="270"/>
    </location>
</feature>
<dbReference type="Pfam" id="PF00307">
    <property type="entry name" value="CH"/>
    <property type="match status" value="1"/>
</dbReference>
<feature type="domain" description="EB1 C-terminal" evidence="36">
    <location>
        <begin position="199"/>
        <end position="273"/>
    </location>
</feature>
<proteinExistence type="inferred from homology"/>
<dbReference type="SMART" id="SM00298">
    <property type="entry name" value="CHROMO"/>
    <property type="match status" value="1"/>
</dbReference>
<dbReference type="InterPro" id="IPR023780">
    <property type="entry name" value="Chromo_domain"/>
</dbReference>
<dbReference type="InterPro" id="IPR001214">
    <property type="entry name" value="SET_dom"/>
</dbReference>
<dbReference type="SUPFAM" id="SSF82199">
    <property type="entry name" value="SET domain"/>
    <property type="match status" value="1"/>
</dbReference>
<evidence type="ECO:0000256" key="14">
    <source>
        <dbReference type="ARBA" id="ARBA00022701"/>
    </source>
</evidence>
<evidence type="ECO:0000259" key="34">
    <source>
        <dbReference type="PROSITE" id="PS50867"/>
    </source>
</evidence>
<evidence type="ECO:0000256" key="15">
    <source>
        <dbReference type="ARBA" id="ARBA00022723"/>
    </source>
</evidence>
<gene>
    <name evidence="37" type="ORF">E1301_Tti007230</name>
</gene>
<dbReference type="GO" id="GO:0005874">
    <property type="term" value="C:microtubule"/>
    <property type="evidence" value="ECO:0007669"/>
    <property type="project" value="UniProtKB-KW"/>
</dbReference>
<keyword evidence="19" id="KW-0156">Chromatin regulator</keyword>
<dbReference type="GO" id="GO:0032259">
    <property type="term" value="P:methylation"/>
    <property type="evidence" value="ECO:0007669"/>
    <property type="project" value="UniProtKB-KW"/>
</dbReference>
<dbReference type="InterPro" id="IPR046341">
    <property type="entry name" value="SET_dom_sf"/>
</dbReference>
<evidence type="ECO:0000256" key="10">
    <source>
        <dbReference type="ARBA" id="ARBA00022618"/>
    </source>
</evidence>
<dbReference type="GO" id="GO:0000775">
    <property type="term" value="C:chromosome, centromeric region"/>
    <property type="evidence" value="ECO:0007669"/>
    <property type="project" value="UniProtKB-SubCell"/>
</dbReference>
<evidence type="ECO:0000259" key="36">
    <source>
        <dbReference type="PROSITE" id="PS51230"/>
    </source>
</evidence>
<organism evidence="37 38">
    <name type="scientific">Triplophysa tibetana</name>
    <dbReference type="NCBI Taxonomy" id="1572043"/>
    <lineage>
        <taxon>Eukaryota</taxon>
        <taxon>Metazoa</taxon>
        <taxon>Chordata</taxon>
        <taxon>Craniata</taxon>
        <taxon>Vertebrata</taxon>
        <taxon>Euteleostomi</taxon>
        <taxon>Actinopterygii</taxon>
        <taxon>Neopterygii</taxon>
        <taxon>Teleostei</taxon>
        <taxon>Ostariophysi</taxon>
        <taxon>Cypriniformes</taxon>
        <taxon>Nemacheilidae</taxon>
        <taxon>Triplophysa</taxon>
    </lineage>
</organism>
<dbReference type="PROSITE" id="PS50280">
    <property type="entry name" value="SET"/>
    <property type="match status" value="1"/>
</dbReference>
<dbReference type="SUPFAM" id="SSF54160">
    <property type="entry name" value="Chromo domain-like"/>
    <property type="match status" value="1"/>
</dbReference>
<dbReference type="PROSITE" id="PS50867">
    <property type="entry name" value="PRE_SET"/>
    <property type="match status" value="1"/>
</dbReference>
<dbReference type="Pfam" id="PF00856">
    <property type="entry name" value="SET"/>
    <property type="match status" value="1"/>
</dbReference>
<dbReference type="Proteomes" id="UP000324632">
    <property type="component" value="Chromosome 12"/>
</dbReference>
<keyword evidence="21" id="KW-0805">Transcription regulation</keyword>
<dbReference type="InterPro" id="IPR016197">
    <property type="entry name" value="Chromo-like_dom_sf"/>
</dbReference>
<feature type="domain" description="Chromo" evidence="31">
    <location>
        <begin position="474"/>
        <end position="532"/>
    </location>
</feature>
<evidence type="ECO:0000256" key="9">
    <source>
        <dbReference type="ARBA" id="ARBA00022603"/>
    </source>
</evidence>
<evidence type="ECO:0000256" key="21">
    <source>
        <dbReference type="ARBA" id="ARBA00023015"/>
    </source>
</evidence>
<dbReference type="InterPro" id="IPR005178">
    <property type="entry name" value="Ostalpha/TMEM184C"/>
</dbReference>